<feature type="transmembrane region" description="Helical" evidence="12">
    <location>
        <begin position="100"/>
        <end position="121"/>
    </location>
</feature>
<evidence type="ECO:0000256" key="11">
    <source>
        <dbReference type="ARBA" id="ARBA00023136"/>
    </source>
</evidence>
<proteinExistence type="inferred from homology"/>
<dbReference type="GO" id="GO:0004376">
    <property type="term" value="F:GPI mannosyltransferase activity"/>
    <property type="evidence" value="ECO:0007669"/>
    <property type="project" value="InterPro"/>
</dbReference>
<reference evidence="14 15" key="1">
    <citation type="journal article" date="2019" name="Nat. Ecol. Evol.">
        <title>Megaphylogeny resolves global patterns of mushroom evolution.</title>
        <authorList>
            <person name="Varga T."/>
            <person name="Krizsan K."/>
            <person name="Foldi C."/>
            <person name="Dima B."/>
            <person name="Sanchez-Garcia M."/>
            <person name="Sanchez-Ramirez S."/>
            <person name="Szollosi G.J."/>
            <person name="Szarkandi J.G."/>
            <person name="Papp V."/>
            <person name="Albert L."/>
            <person name="Andreopoulos W."/>
            <person name="Angelini C."/>
            <person name="Antonin V."/>
            <person name="Barry K.W."/>
            <person name="Bougher N.L."/>
            <person name="Buchanan P."/>
            <person name="Buyck B."/>
            <person name="Bense V."/>
            <person name="Catcheside P."/>
            <person name="Chovatia M."/>
            <person name="Cooper J."/>
            <person name="Damon W."/>
            <person name="Desjardin D."/>
            <person name="Finy P."/>
            <person name="Geml J."/>
            <person name="Haridas S."/>
            <person name="Hughes K."/>
            <person name="Justo A."/>
            <person name="Karasinski D."/>
            <person name="Kautmanova I."/>
            <person name="Kiss B."/>
            <person name="Kocsube S."/>
            <person name="Kotiranta H."/>
            <person name="LaButti K.M."/>
            <person name="Lechner B.E."/>
            <person name="Liimatainen K."/>
            <person name="Lipzen A."/>
            <person name="Lukacs Z."/>
            <person name="Mihaltcheva S."/>
            <person name="Morgado L.N."/>
            <person name="Niskanen T."/>
            <person name="Noordeloos M.E."/>
            <person name="Ohm R.A."/>
            <person name="Ortiz-Santana B."/>
            <person name="Ovrebo C."/>
            <person name="Racz N."/>
            <person name="Riley R."/>
            <person name="Savchenko A."/>
            <person name="Shiryaev A."/>
            <person name="Soop K."/>
            <person name="Spirin V."/>
            <person name="Szebenyi C."/>
            <person name="Tomsovsky M."/>
            <person name="Tulloss R.E."/>
            <person name="Uehling J."/>
            <person name="Grigoriev I.V."/>
            <person name="Vagvolgyi C."/>
            <person name="Papp T."/>
            <person name="Martin F.M."/>
            <person name="Miettinen O."/>
            <person name="Hibbett D.S."/>
            <person name="Nagy L.G."/>
        </authorList>
    </citation>
    <scope>NUCLEOTIDE SEQUENCE [LARGE SCALE GENOMIC DNA]</scope>
    <source>
        <strain evidence="14 15">CBS 309.79</strain>
    </source>
</reference>
<accession>A0A5C3QWU4</accession>
<keyword evidence="5 12" id="KW-0337">GPI-anchor biosynthesis</keyword>
<dbReference type="GO" id="GO:0006506">
    <property type="term" value="P:GPI anchor biosynthetic process"/>
    <property type="evidence" value="ECO:0007669"/>
    <property type="project" value="UniProtKB-UniPathway"/>
</dbReference>
<dbReference type="PANTHER" id="PTHR12468:SF2">
    <property type="entry name" value="GPI MANNOSYLTRANSFERASE 2"/>
    <property type="match status" value="1"/>
</dbReference>
<evidence type="ECO:0000256" key="3">
    <source>
        <dbReference type="ARBA" id="ARBA00008698"/>
    </source>
</evidence>
<evidence type="ECO:0000256" key="12">
    <source>
        <dbReference type="RuleBase" id="RU363112"/>
    </source>
</evidence>
<dbReference type="GO" id="GO:0000009">
    <property type="term" value="F:alpha-1,6-mannosyltransferase activity"/>
    <property type="evidence" value="ECO:0007669"/>
    <property type="project" value="InterPro"/>
</dbReference>
<keyword evidence="7 12" id="KW-0808">Transferase</keyword>
<keyword evidence="11 12" id="KW-0472">Membrane</keyword>
<dbReference type="GO" id="GO:0031501">
    <property type="term" value="C:mannosyltransferase complex"/>
    <property type="evidence" value="ECO:0007669"/>
    <property type="project" value="TreeGrafter"/>
</dbReference>
<evidence type="ECO:0000256" key="6">
    <source>
        <dbReference type="ARBA" id="ARBA00022676"/>
    </source>
</evidence>
<evidence type="ECO:0000256" key="13">
    <source>
        <dbReference type="SAM" id="MobiDB-lite"/>
    </source>
</evidence>
<evidence type="ECO:0000256" key="9">
    <source>
        <dbReference type="ARBA" id="ARBA00022824"/>
    </source>
</evidence>
<name>A0A5C3QWU4_9AGAR</name>
<feature type="transmembrane region" description="Helical" evidence="12">
    <location>
        <begin position="358"/>
        <end position="375"/>
    </location>
</feature>
<evidence type="ECO:0000256" key="8">
    <source>
        <dbReference type="ARBA" id="ARBA00022692"/>
    </source>
</evidence>
<sequence length="431" mass="48351">MLTDKQLLRVLALCASFITFLLVYSAASIAQFDSSARLISDSVLAQSLLRWDVFYFLRNAEQSYTYENEWAFFRALPALMKNLSRVPAFLGISDADSATAIVLCGSLATIAVSSQSACVLYDLTLEHFGSRKYAMTTALLSLLPSSPATFYLAPNNEPFFTYLAYQGMLCCAQSNWLTAAMWFTLASNFRSNGVLLSGFIIWGQIIEPLLSAKTIRISAIPTTILYTISIFMPFAAHNTRAYKAFCVEAYYHSPPWCESTPPMIYSYVQSKYWDVGFLRYWTKEQIPNFIIALPPLLVIFAFSGCNLYHAFLPRFRAFLVGNPPSSTPIPKQNHKQEQKQKEKQQSHHASRPYKTHSITPHAIFAVIFGSTLVFAAHIQIVLRLAASMPITYWAAAWLLVDHAAAGRWWVGWSVMWGSVSALLWGAFLPPA</sequence>
<dbReference type="OrthoDB" id="10252502at2759"/>
<feature type="transmembrane region" description="Helical" evidence="12">
    <location>
        <begin position="289"/>
        <end position="311"/>
    </location>
</feature>
<keyword evidence="15" id="KW-1185">Reference proteome</keyword>
<dbReference type="Proteomes" id="UP000305067">
    <property type="component" value="Unassembled WGS sequence"/>
</dbReference>
<feature type="region of interest" description="Disordered" evidence="13">
    <location>
        <begin position="326"/>
        <end position="354"/>
    </location>
</feature>
<evidence type="ECO:0000313" key="14">
    <source>
        <dbReference type="EMBL" id="TFL04849.1"/>
    </source>
</evidence>
<feature type="transmembrane region" description="Helical" evidence="12">
    <location>
        <begin position="194"/>
        <end position="211"/>
    </location>
</feature>
<evidence type="ECO:0000256" key="4">
    <source>
        <dbReference type="ARBA" id="ARBA00013795"/>
    </source>
</evidence>
<evidence type="ECO:0000256" key="2">
    <source>
        <dbReference type="ARBA" id="ARBA00004687"/>
    </source>
</evidence>
<dbReference type="EMBL" id="ML178818">
    <property type="protein sequence ID" value="TFL04849.1"/>
    <property type="molecule type" value="Genomic_DNA"/>
</dbReference>
<comment type="pathway">
    <text evidence="2 12">Glycolipid biosynthesis; glycosylphosphatidylinositol-anchor biosynthesis.</text>
</comment>
<organism evidence="14 15">
    <name type="scientific">Pterulicium gracile</name>
    <dbReference type="NCBI Taxonomy" id="1884261"/>
    <lineage>
        <taxon>Eukaryota</taxon>
        <taxon>Fungi</taxon>
        <taxon>Dikarya</taxon>
        <taxon>Basidiomycota</taxon>
        <taxon>Agaricomycotina</taxon>
        <taxon>Agaricomycetes</taxon>
        <taxon>Agaricomycetidae</taxon>
        <taxon>Agaricales</taxon>
        <taxon>Pleurotineae</taxon>
        <taxon>Pterulaceae</taxon>
        <taxon>Pterulicium</taxon>
    </lineage>
</organism>
<evidence type="ECO:0000313" key="15">
    <source>
        <dbReference type="Proteomes" id="UP000305067"/>
    </source>
</evidence>
<feature type="transmembrane region" description="Helical" evidence="12">
    <location>
        <begin position="133"/>
        <end position="153"/>
    </location>
</feature>
<evidence type="ECO:0000256" key="10">
    <source>
        <dbReference type="ARBA" id="ARBA00022989"/>
    </source>
</evidence>
<evidence type="ECO:0000256" key="5">
    <source>
        <dbReference type="ARBA" id="ARBA00022502"/>
    </source>
</evidence>
<feature type="transmembrane region" description="Helical" evidence="12">
    <location>
        <begin position="217"/>
        <end position="236"/>
    </location>
</feature>
<dbReference type="GO" id="GO:0005789">
    <property type="term" value="C:endoplasmic reticulum membrane"/>
    <property type="evidence" value="ECO:0007669"/>
    <property type="project" value="UniProtKB-SubCell"/>
</dbReference>
<comment type="similarity">
    <text evidence="3 12">Belongs to the PIGV family.</text>
</comment>
<dbReference type="AlphaFoldDB" id="A0A5C3QWU4"/>
<evidence type="ECO:0000256" key="7">
    <source>
        <dbReference type="ARBA" id="ARBA00022679"/>
    </source>
</evidence>
<gene>
    <name evidence="14" type="ORF">BDV98DRAFT_525255</name>
</gene>
<feature type="transmembrane region" description="Helical" evidence="12">
    <location>
        <begin position="159"/>
        <end position="182"/>
    </location>
</feature>
<keyword evidence="10 12" id="KW-1133">Transmembrane helix</keyword>
<dbReference type="InterPro" id="IPR007315">
    <property type="entry name" value="PIG-V/Gpi18"/>
</dbReference>
<dbReference type="Pfam" id="PF04188">
    <property type="entry name" value="Mannosyl_trans2"/>
    <property type="match status" value="1"/>
</dbReference>
<dbReference type="UniPathway" id="UPA00196"/>
<keyword evidence="8 12" id="KW-0812">Transmembrane</keyword>
<feature type="compositionally biased region" description="Basic and acidic residues" evidence="13">
    <location>
        <begin position="334"/>
        <end position="345"/>
    </location>
</feature>
<keyword evidence="9 12" id="KW-0256">Endoplasmic reticulum</keyword>
<dbReference type="STRING" id="1884261.A0A5C3QWU4"/>
<feature type="transmembrane region" description="Helical" evidence="12">
    <location>
        <begin position="406"/>
        <end position="428"/>
    </location>
</feature>
<keyword evidence="6 12" id="KW-0328">Glycosyltransferase</keyword>
<comment type="function">
    <text evidence="12">Mannosyltransferase involved in glycosylphosphatidylinositol-anchor biosynthesis.</text>
</comment>
<evidence type="ECO:0000256" key="1">
    <source>
        <dbReference type="ARBA" id="ARBA00004477"/>
    </source>
</evidence>
<dbReference type="EC" id="2.4.1.-" evidence="12"/>
<dbReference type="PANTHER" id="PTHR12468">
    <property type="entry name" value="GPI MANNOSYLTRANSFERASE 2"/>
    <property type="match status" value="1"/>
</dbReference>
<comment type="subcellular location">
    <subcellularLocation>
        <location evidence="1 12">Endoplasmic reticulum membrane</location>
        <topology evidence="1 12">Multi-pass membrane protein</topology>
    </subcellularLocation>
</comment>
<protein>
    <recommendedName>
        <fullName evidence="4 12">GPI mannosyltransferase 2</fullName>
        <ecNumber evidence="12">2.4.1.-</ecNumber>
    </recommendedName>
</protein>